<dbReference type="EMBL" id="PNGI01000006">
    <property type="protein sequence ID" value="PMC10730.1"/>
    <property type="molecule type" value="Genomic_DNA"/>
</dbReference>
<evidence type="ECO:0000313" key="1">
    <source>
        <dbReference type="EMBL" id="PMC10730.1"/>
    </source>
</evidence>
<name>A0A2N6Q6V5_9BACT</name>
<dbReference type="Proteomes" id="UP000235661">
    <property type="component" value="Unassembled WGS sequence"/>
</dbReference>
<dbReference type="AlphaFoldDB" id="A0A2N6Q6V5"/>
<comment type="caution">
    <text evidence="1">The sequence shown here is derived from an EMBL/GenBank/DDBJ whole genome shotgun (WGS) entry which is preliminary data.</text>
</comment>
<organism evidence="1 2">
    <name type="scientific">Hoylesella timonensis</name>
    <dbReference type="NCBI Taxonomy" id="386414"/>
    <lineage>
        <taxon>Bacteria</taxon>
        <taxon>Pseudomonadati</taxon>
        <taxon>Bacteroidota</taxon>
        <taxon>Bacteroidia</taxon>
        <taxon>Bacteroidales</taxon>
        <taxon>Prevotellaceae</taxon>
        <taxon>Hoylesella</taxon>
    </lineage>
</organism>
<proteinExistence type="predicted"/>
<gene>
    <name evidence="1" type="ORF">CJ232_04320</name>
</gene>
<dbReference type="RefSeq" id="WP_102188105.1">
    <property type="nucleotide sequence ID" value="NZ_PNGI01000006.1"/>
</dbReference>
<reference evidence="1 2" key="1">
    <citation type="submission" date="2017-09" db="EMBL/GenBank/DDBJ databases">
        <title>Bacterial strain isolated from the female urinary microbiota.</title>
        <authorList>
            <person name="Thomas-White K."/>
            <person name="Kumar N."/>
            <person name="Forster S."/>
            <person name="Putonti C."/>
            <person name="Lawley T."/>
            <person name="Wolfe A.J."/>
        </authorList>
    </citation>
    <scope>NUCLEOTIDE SEQUENCE [LARGE SCALE GENOMIC DNA]</scope>
    <source>
        <strain evidence="1 2">UMB0818</strain>
    </source>
</reference>
<sequence>MNIHGEFINQRGERIAVYIKTASGDRNIEIGGDSGEILFTTNPVEIRSESNDLFDVLRTQSAQINLYSKQWLPELFSTAVRSGVVNVYVDNACVFAGFIEPQIYSQSYNEIYDEISINCIDALSALEHSKYKNVGMLGHSYGGEKQGANYRNYQQILLEILNEIGSGLDIAGGKAVAIYYDKSKSLKQNTDNIFEQVMVSELLFFGKSESDMWTKQEVLTEMLRYLNLHIVQHGFSFYIFSWESLQSSSPLSFRDIVSGGDATIGREVVTISNRNVSDCGAQISLSEAYNRITISCETDAVEDLIASPFDQKLLNSNGGLSLHRKAMTEYSSQGNGVSARDAFKNMVTGAATDYDAASITDWYVKVLNSAGWSFLLSGNMSSGGFQSGELLNVLLKYLSEGQGAALLSIGSVKRRAADNSMAASLNESDYLVLAVNGNGERGVTGVYPSAKDILLATPYVTYEGNSQVVLSPSDDETTNYVIFSGSMILNPRMKQTASYSNLVDILTNGSYNDKLIADSALKDNVVYSRENKYGRYYTRKYWRYENEGNKPIWWKASPVKTEPQMGLTWDYQSEITGFVPYTGEGDELFEYSHSILGDVTDRCSKLPVLCCMLIVGDKCVVETKADGGIDSYEWRLYKERSKCSSDEEYYAQSFTLGIDPKIGDKIVGRSFDIQNNIPFDLGIDGKGTAIPIRKRDQVSGKVEFKILGPFNILWEKIAYIHPIYWHIFNKSSENSIPLLAQLSNILIKSFDIKTASDNALRQSGRDADNIVYSSRTKDSFVHEKDDITFKIHSALTAEERAALGVRNAVWQSVPQDNTTGVGLLRIYDRNLDVTAKPEQLYVSSYYRALNKPTVELSQNLYHHGGGLLFAKHYRHEALGKELFVQGYGMNLMSGTVQLKLREI</sequence>
<protein>
    <submittedName>
        <fullName evidence="1">Uncharacterized protein</fullName>
    </submittedName>
</protein>
<evidence type="ECO:0000313" key="2">
    <source>
        <dbReference type="Proteomes" id="UP000235661"/>
    </source>
</evidence>
<accession>A0A2N6Q6V5</accession>